<proteinExistence type="predicted"/>
<evidence type="ECO:0000313" key="1">
    <source>
        <dbReference type="EMBL" id="KAF2317555.1"/>
    </source>
</evidence>
<sequence>MYLFILIAVFAEYNGDFMSVMADDMERLLTRYDEEPPLDFKIDHEDADLHLKIDAIDKENLTYDYSVMSGDPAIGVSFQIKVESCLMEDPSSSAAARVTLLMVLRRMKRKLRLDKKRPWKPL</sequence>
<organism evidence="1 2">
    <name type="scientific">Hevea brasiliensis</name>
    <name type="common">Para rubber tree</name>
    <name type="synonym">Siphonia brasiliensis</name>
    <dbReference type="NCBI Taxonomy" id="3981"/>
    <lineage>
        <taxon>Eukaryota</taxon>
        <taxon>Viridiplantae</taxon>
        <taxon>Streptophyta</taxon>
        <taxon>Embryophyta</taxon>
        <taxon>Tracheophyta</taxon>
        <taxon>Spermatophyta</taxon>
        <taxon>Magnoliopsida</taxon>
        <taxon>eudicotyledons</taxon>
        <taxon>Gunneridae</taxon>
        <taxon>Pentapetalae</taxon>
        <taxon>rosids</taxon>
        <taxon>fabids</taxon>
        <taxon>Malpighiales</taxon>
        <taxon>Euphorbiaceae</taxon>
        <taxon>Crotonoideae</taxon>
        <taxon>Micrandreae</taxon>
        <taxon>Hevea</taxon>
    </lineage>
</organism>
<comment type="caution">
    <text evidence="1">The sequence shown here is derived from an EMBL/GenBank/DDBJ whole genome shotgun (WGS) entry which is preliminary data.</text>
</comment>
<keyword evidence="2" id="KW-1185">Reference proteome</keyword>
<dbReference type="EMBL" id="JAAGAX010000004">
    <property type="protein sequence ID" value="KAF2317555.1"/>
    <property type="molecule type" value="Genomic_DNA"/>
</dbReference>
<gene>
    <name evidence="1" type="ORF">GH714_024485</name>
</gene>
<evidence type="ECO:0000313" key="2">
    <source>
        <dbReference type="Proteomes" id="UP000467840"/>
    </source>
</evidence>
<dbReference type="AlphaFoldDB" id="A0A6A6MY98"/>
<dbReference type="Proteomes" id="UP000467840">
    <property type="component" value="Chromosome 6"/>
</dbReference>
<accession>A0A6A6MY98</accession>
<reference evidence="1 2" key="1">
    <citation type="journal article" date="2020" name="Mol. Plant">
        <title>The Chromosome-Based Rubber Tree Genome Provides New Insights into Spurge Genome Evolution and Rubber Biosynthesis.</title>
        <authorList>
            <person name="Liu J."/>
            <person name="Shi C."/>
            <person name="Shi C.C."/>
            <person name="Li W."/>
            <person name="Zhang Q.J."/>
            <person name="Zhang Y."/>
            <person name="Li K."/>
            <person name="Lu H.F."/>
            <person name="Shi C."/>
            <person name="Zhu S.T."/>
            <person name="Xiao Z.Y."/>
            <person name="Nan H."/>
            <person name="Yue Y."/>
            <person name="Zhu X.G."/>
            <person name="Wu Y."/>
            <person name="Hong X.N."/>
            <person name="Fan G.Y."/>
            <person name="Tong Y."/>
            <person name="Zhang D."/>
            <person name="Mao C.L."/>
            <person name="Liu Y.L."/>
            <person name="Hao S.J."/>
            <person name="Liu W.Q."/>
            <person name="Lv M.Q."/>
            <person name="Zhang H.B."/>
            <person name="Liu Y."/>
            <person name="Hu-Tang G.R."/>
            <person name="Wang J.P."/>
            <person name="Wang J.H."/>
            <person name="Sun Y.H."/>
            <person name="Ni S.B."/>
            <person name="Chen W.B."/>
            <person name="Zhang X.C."/>
            <person name="Jiao Y.N."/>
            <person name="Eichler E.E."/>
            <person name="Li G.H."/>
            <person name="Liu X."/>
            <person name="Gao L.Z."/>
        </authorList>
    </citation>
    <scope>NUCLEOTIDE SEQUENCE [LARGE SCALE GENOMIC DNA]</scope>
    <source>
        <strain evidence="2">cv. GT1</strain>
        <tissue evidence="1">Leaf</tissue>
    </source>
</reference>
<protein>
    <submittedName>
        <fullName evidence="1">Uncharacterized protein</fullName>
    </submittedName>
</protein>
<name>A0A6A6MY98_HEVBR</name>